<proteinExistence type="inferred from homology"/>
<evidence type="ECO:0000259" key="6">
    <source>
        <dbReference type="SMART" id="SM00226"/>
    </source>
</evidence>
<dbReference type="SUPFAM" id="SSF52788">
    <property type="entry name" value="Phosphotyrosine protein phosphatases I"/>
    <property type="match status" value="1"/>
</dbReference>
<dbReference type="InterPro" id="IPR036196">
    <property type="entry name" value="Ptyr_pPase_sf"/>
</dbReference>
<dbReference type="Proteomes" id="UP000078263">
    <property type="component" value="Chromosome"/>
</dbReference>
<evidence type="ECO:0000256" key="2">
    <source>
        <dbReference type="ARBA" id="ARBA00013064"/>
    </source>
</evidence>
<dbReference type="InterPro" id="IPR023485">
    <property type="entry name" value="Ptyr_pPase"/>
</dbReference>
<keyword evidence="4" id="KW-0904">Protein phosphatase</keyword>
<dbReference type="PRINTS" id="PR00719">
    <property type="entry name" value="LMWPTPASE"/>
</dbReference>
<protein>
    <recommendedName>
        <fullName evidence="2">protein-tyrosine-phosphatase</fullName>
        <ecNumber evidence="2">3.1.3.48</ecNumber>
    </recommendedName>
</protein>
<feature type="active site" evidence="5">
    <location>
        <position position="21"/>
    </location>
</feature>
<dbReference type="GO" id="GO:0004725">
    <property type="term" value="F:protein tyrosine phosphatase activity"/>
    <property type="evidence" value="ECO:0007669"/>
    <property type="project" value="UniProtKB-EC"/>
</dbReference>
<evidence type="ECO:0000256" key="1">
    <source>
        <dbReference type="ARBA" id="ARBA00011063"/>
    </source>
</evidence>
<dbReference type="Gene3D" id="3.40.50.2300">
    <property type="match status" value="1"/>
</dbReference>
<name>A0A192D4I9_9SPHN</name>
<dbReference type="STRING" id="1112.A9D12_11145"/>
<reference evidence="7 8" key="1">
    <citation type="submission" date="2016-05" db="EMBL/GenBank/DDBJ databases">
        <title>Compelete Genome Sequence of Bacteriochlorophyll-Synthesizing Bacterium Porphyrobacter neustonensis DSM 9434.</title>
        <authorList>
            <person name="Shi X.-L."/>
            <person name="Wu Y.-H."/>
            <person name="Cheng H."/>
            <person name="Xu L."/>
            <person name="Zhang X.-Q."/>
            <person name="Wang C.-S."/>
            <person name="Xu X.-W."/>
        </authorList>
    </citation>
    <scope>NUCLEOTIDE SEQUENCE [LARGE SCALE GENOMIC DNA]</scope>
    <source>
        <strain evidence="7 8">DSM 9434</strain>
    </source>
</reference>
<dbReference type="PANTHER" id="PTHR11717">
    <property type="entry name" value="LOW MOLECULAR WEIGHT PROTEIN TYROSINE PHOSPHATASE"/>
    <property type="match status" value="1"/>
</dbReference>
<dbReference type="InterPro" id="IPR050438">
    <property type="entry name" value="LMW_PTPase"/>
</dbReference>
<evidence type="ECO:0000256" key="5">
    <source>
        <dbReference type="PIRSR" id="PIRSR617867-1"/>
    </source>
</evidence>
<dbReference type="AlphaFoldDB" id="A0A192D4I9"/>
<evidence type="ECO:0000313" key="7">
    <source>
        <dbReference type="EMBL" id="ANK13403.1"/>
    </source>
</evidence>
<dbReference type="KEGG" id="pns:A9D12_11145"/>
<evidence type="ECO:0000313" key="8">
    <source>
        <dbReference type="Proteomes" id="UP000078263"/>
    </source>
</evidence>
<dbReference type="CDD" id="cd16343">
    <property type="entry name" value="LMWPTP"/>
    <property type="match status" value="1"/>
</dbReference>
<feature type="active site" description="Proton donor" evidence="5">
    <location>
        <position position="130"/>
    </location>
</feature>
<comment type="similarity">
    <text evidence="1">Belongs to the low molecular weight phosphotyrosine protein phosphatase family.</text>
</comment>
<dbReference type="InterPro" id="IPR017867">
    <property type="entry name" value="Tyr_phospatase_low_mol_wt"/>
</dbReference>
<evidence type="ECO:0000256" key="3">
    <source>
        <dbReference type="ARBA" id="ARBA00022801"/>
    </source>
</evidence>
<accession>A0A192D4I9</accession>
<keyword evidence="3" id="KW-0378">Hydrolase</keyword>
<dbReference type="EMBL" id="CP016033">
    <property type="protein sequence ID" value="ANK13403.1"/>
    <property type="molecule type" value="Genomic_DNA"/>
</dbReference>
<gene>
    <name evidence="7" type="ORF">A9D12_11145</name>
</gene>
<organism evidence="7 8">
    <name type="scientific">Erythrobacter neustonensis</name>
    <dbReference type="NCBI Taxonomy" id="1112"/>
    <lineage>
        <taxon>Bacteria</taxon>
        <taxon>Pseudomonadati</taxon>
        <taxon>Pseudomonadota</taxon>
        <taxon>Alphaproteobacteria</taxon>
        <taxon>Sphingomonadales</taxon>
        <taxon>Erythrobacteraceae</taxon>
        <taxon>Erythrobacter/Porphyrobacter group</taxon>
        <taxon>Erythrobacter</taxon>
    </lineage>
</organism>
<sequence length="167" mass="17861">MHGGAQHKIGVLFVCLGNICRSPMAEGAFRAAVATRGLEVMVDSAGTASYHIGHAPDPRAVAVAGRNGIDISGQQARQVERDDFYRFTHIIALDRANLEGLRSKAPRDGTARLAMLMDAVDGCRGQPVADPYYGDAAAFEKAWADIVLGTRAWADRLASESALRQPV</sequence>
<dbReference type="Pfam" id="PF01451">
    <property type="entry name" value="LMWPc"/>
    <property type="match status" value="1"/>
</dbReference>
<feature type="domain" description="Phosphotyrosine protein phosphatase I" evidence="6">
    <location>
        <begin position="9"/>
        <end position="156"/>
    </location>
</feature>
<keyword evidence="8" id="KW-1185">Reference proteome</keyword>
<dbReference type="EC" id="3.1.3.48" evidence="2"/>
<dbReference type="SMART" id="SM00226">
    <property type="entry name" value="LMWPc"/>
    <property type="match status" value="1"/>
</dbReference>
<feature type="active site" description="Nucleophile" evidence="5">
    <location>
        <position position="15"/>
    </location>
</feature>
<evidence type="ECO:0000256" key="4">
    <source>
        <dbReference type="ARBA" id="ARBA00022912"/>
    </source>
</evidence>
<dbReference type="OrthoDB" id="9784339at2"/>
<dbReference type="PANTHER" id="PTHR11717:SF7">
    <property type="entry name" value="LOW MOLECULAR WEIGHT PHOSPHOTYROSINE PROTEIN PHOSPHATASE"/>
    <property type="match status" value="1"/>
</dbReference>